<dbReference type="Proteomes" id="UP000887572">
    <property type="component" value="Unplaced"/>
</dbReference>
<accession>A0A914GXB5</accession>
<evidence type="ECO:0000313" key="4">
    <source>
        <dbReference type="Proteomes" id="UP000887572"/>
    </source>
</evidence>
<feature type="domain" description="Fido" evidence="3">
    <location>
        <begin position="55"/>
        <end position="194"/>
    </location>
</feature>
<sequence length="203" mass="23212">MSGSSAPYETRQRQVRQHAEANAIMRDAWEEGSTFDDDERLIELLDNNDLHGNEITLKNICDLHRKIAGNTYWAGKFRERNVAVGDFLIPTGPAEVPGKMRDLVVWINEQEKLNSQGQGMGIIWLATHAMHKLSILHPFSDCNGRLSRLVMNLLLNRAGFGPICFPKEAQDDYYDILVEASRGNTRPIDLFMTQWIQCRAERR</sequence>
<feature type="binding site" evidence="2">
    <location>
        <begin position="173"/>
        <end position="174"/>
    </location>
    <ligand>
        <name>ATP</name>
        <dbReference type="ChEBI" id="CHEBI:30616"/>
    </ligand>
</feature>
<dbReference type="AlphaFoldDB" id="A0A914GXB5"/>
<feature type="active site" evidence="1">
    <location>
        <position position="137"/>
    </location>
</feature>
<dbReference type="WBParaSite" id="Gr19_v10_g12218.t1">
    <property type="protein sequence ID" value="Gr19_v10_g12218.t1"/>
    <property type="gene ID" value="Gr19_v10_g12218"/>
</dbReference>
<proteinExistence type="predicted"/>
<dbReference type="Gene3D" id="1.10.3290.10">
    <property type="entry name" value="Fido-like domain"/>
    <property type="match status" value="1"/>
</dbReference>
<keyword evidence="4" id="KW-1185">Reference proteome</keyword>
<protein>
    <submittedName>
        <fullName evidence="5">Fido domain-containing protein</fullName>
    </submittedName>
</protein>
<dbReference type="SUPFAM" id="SSF140931">
    <property type="entry name" value="Fic-like"/>
    <property type="match status" value="1"/>
</dbReference>
<dbReference type="InterPro" id="IPR040198">
    <property type="entry name" value="Fido_containing"/>
</dbReference>
<evidence type="ECO:0000313" key="5">
    <source>
        <dbReference type="WBParaSite" id="Gr19_v10_g12218.t1"/>
    </source>
</evidence>
<dbReference type="InterPro" id="IPR003812">
    <property type="entry name" value="Fido"/>
</dbReference>
<organism evidence="4 5">
    <name type="scientific">Globodera rostochiensis</name>
    <name type="common">Golden nematode worm</name>
    <name type="synonym">Heterodera rostochiensis</name>
    <dbReference type="NCBI Taxonomy" id="31243"/>
    <lineage>
        <taxon>Eukaryota</taxon>
        <taxon>Metazoa</taxon>
        <taxon>Ecdysozoa</taxon>
        <taxon>Nematoda</taxon>
        <taxon>Chromadorea</taxon>
        <taxon>Rhabditida</taxon>
        <taxon>Tylenchina</taxon>
        <taxon>Tylenchomorpha</taxon>
        <taxon>Tylenchoidea</taxon>
        <taxon>Heteroderidae</taxon>
        <taxon>Heteroderinae</taxon>
        <taxon>Globodera</taxon>
    </lineage>
</organism>
<dbReference type="PANTHER" id="PTHR13504:SF38">
    <property type="entry name" value="FIDO DOMAIN-CONTAINING PROTEIN"/>
    <property type="match status" value="1"/>
</dbReference>
<keyword evidence="2" id="KW-0067">ATP-binding</keyword>
<dbReference type="GO" id="GO:0005524">
    <property type="term" value="F:ATP binding"/>
    <property type="evidence" value="ECO:0007669"/>
    <property type="project" value="UniProtKB-KW"/>
</dbReference>
<evidence type="ECO:0000256" key="1">
    <source>
        <dbReference type="PIRSR" id="PIRSR640198-1"/>
    </source>
</evidence>
<dbReference type="Pfam" id="PF02661">
    <property type="entry name" value="Fic"/>
    <property type="match status" value="1"/>
</dbReference>
<dbReference type="InterPro" id="IPR036597">
    <property type="entry name" value="Fido-like_dom_sf"/>
</dbReference>
<feature type="binding site" evidence="2">
    <location>
        <begin position="141"/>
        <end position="148"/>
    </location>
    <ligand>
        <name>ATP</name>
        <dbReference type="ChEBI" id="CHEBI:30616"/>
    </ligand>
</feature>
<dbReference type="PANTHER" id="PTHR13504">
    <property type="entry name" value="FIDO DOMAIN-CONTAINING PROTEIN DDB_G0283145"/>
    <property type="match status" value="1"/>
</dbReference>
<evidence type="ECO:0000256" key="2">
    <source>
        <dbReference type="PIRSR" id="PIRSR640198-2"/>
    </source>
</evidence>
<evidence type="ECO:0000259" key="3">
    <source>
        <dbReference type="PROSITE" id="PS51459"/>
    </source>
</evidence>
<name>A0A914GXB5_GLORO</name>
<keyword evidence="2" id="KW-0547">Nucleotide-binding</keyword>
<dbReference type="PROSITE" id="PS51459">
    <property type="entry name" value="FIDO"/>
    <property type="match status" value="1"/>
</dbReference>
<reference evidence="5" key="1">
    <citation type="submission" date="2022-11" db="UniProtKB">
        <authorList>
            <consortium name="WormBaseParasite"/>
        </authorList>
    </citation>
    <scope>IDENTIFICATION</scope>
</reference>